<dbReference type="EMBL" id="HBUF01030808">
    <property type="protein sequence ID" value="CAG6614618.1"/>
    <property type="molecule type" value="Transcribed_RNA"/>
</dbReference>
<dbReference type="EMBL" id="HBUF01030807">
    <property type="protein sequence ID" value="CAG6614615.1"/>
    <property type="molecule type" value="Transcribed_RNA"/>
</dbReference>
<sequence>MHSKCNNWHTSDGLSTLLFLNSLSSVSLHKLSEDSSRIELVRFRSSISSSASSNIASMHSSIRASSSNCCITSLSNSSTFSIHMYSEKSPSMIGASEGLSGKSDVSEKNDVTLAQSIT</sequence>
<dbReference type="EMBL" id="HBUF01253631">
    <property type="protein sequence ID" value="CAG6680922.1"/>
    <property type="molecule type" value="Transcribed_RNA"/>
</dbReference>
<dbReference type="EMBL" id="HBUF01253629">
    <property type="protein sequence ID" value="CAG6680918.1"/>
    <property type="molecule type" value="Transcribed_RNA"/>
</dbReference>
<dbReference type="EMBL" id="HBUF01511271">
    <property type="protein sequence ID" value="CAG6746728.1"/>
    <property type="molecule type" value="Transcribed_RNA"/>
</dbReference>
<organism evidence="1">
    <name type="scientific">Cacopsylla melanoneura</name>
    <dbReference type="NCBI Taxonomy" id="428564"/>
    <lineage>
        <taxon>Eukaryota</taxon>
        <taxon>Metazoa</taxon>
        <taxon>Ecdysozoa</taxon>
        <taxon>Arthropoda</taxon>
        <taxon>Hexapoda</taxon>
        <taxon>Insecta</taxon>
        <taxon>Pterygota</taxon>
        <taxon>Neoptera</taxon>
        <taxon>Paraneoptera</taxon>
        <taxon>Hemiptera</taxon>
        <taxon>Sternorrhyncha</taxon>
        <taxon>Psylloidea</taxon>
        <taxon>Psyllidae</taxon>
        <taxon>Psyllinae</taxon>
        <taxon>Cacopsylla</taxon>
    </lineage>
</organism>
<dbReference type="EMBL" id="HBUF01359235">
    <property type="protein sequence ID" value="CAG6719678.1"/>
    <property type="molecule type" value="Transcribed_RNA"/>
</dbReference>
<dbReference type="EMBL" id="HBUF01030809">
    <property type="protein sequence ID" value="CAG6614621.1"/>
    <property type="molecule type" value="Transcribed_RNA"/>
</dbReference>
<dbReference type="EMBL" id="HBUF01511270">
    <property type="protein sequence ID" value="CAG6746726.1"/>
    <property type="molecule type" value="Transcribed_RNA"/>
</dbReference>
<dbReference type="EMBL" id="HBUF01253628">
    <property type="protein sequence ID" value="CAG6680916.1"/>
    <property type="molecule type" value="Transcribed_RNA"/>
</dbReference>
<accession>A0A8D9EAP5</accession>
<dbReference type="EMBL" id="HBUF01511269">
    <property type="protein sequence ID" value="CAG6746724.1"/>
    <property type="molecule type" value="Transcribed_RNA"/>
</dbReference>
<protein>
    <submittedName>
        <fullName evidence="1">Uncharacterized protein</fullName>
    </submittedName>
</protein>
<reference evidence="1" key="1">
    <citation type="submission" date="2021-05" db="EMBL/GenBank/DDBJ databases">
        <authorList>
            <person name="Alioto T."/>
            <person name="Alioto T."/>
            <person name="Gomez Garrido J."/>
        </authorList>
    </citation>
    <scope>NUCLEOTIDE SEQUENCE</scope>
</reference>
<dbReference type="EMBL" id="HBUF01511268">
    <property type="protein sequence ID" value="CAG6746722.1"/>
    <property type="molecule type" value="Transcribed_RNA"/>
</dbReference>
<dbReference type="EMBL" id="HBUF01030806">
    <property type="protein sequence ID" value="CAG6614613.1"/>
    <property type="molecule type" value="Transcribed_RNA"/>
</dbReference>
<dbReference type="EMBL" id="HBUF01359236">
    <property type="protein sequence ID" value="CAG6719679.1"/>
    <property type="molecule type" value="Transcribed_RNA"/>
</dbReference>
<evidence type="ECO:0000313" key="1">
    <source>
        <dbReference type="EMBL" id="CAG6746726.1"/>
    </source>
</evidence>
<dbReference type="AlphaFoldDB" id="A0A8D9EAP5"/>
<name>A0A8D9EAP5_9HEMI</name>
<proteinExistence type="predicted"/>
<dbReference type="EMBL" id="HBUF01359237">
    <property type="protein sequence ID" value="CAG6719680.1"/>
    <property type="molecule type" value="Transcribed_RNA"/>
</dbReference>
<dbReference type="EMBL" id="HBUF01253630">
    <property type="protein sequence ID" value="CAG6680920.1"/>
    <property type="molecule type" value="Transcribed_RNA"/>
</dbReference>